<dbReference type="EMBL" id="JBHTCO010000011">
    <property type="protein sequence ID" value="MFC7393256.1"/>
    <property type="molecule type" value="Genomic_DNA"/>
</dbReference>
<feature type="transmembrane region" description="Helical" evidence="8">
    <location>
        <begin position="168"/>
        <end position="187"/>
    </location>
</feature>
<keyword evidence="2" id="KW-0813">Transport</keyword>
<keyword evidence="5 8" id="KW-1133">Transmembrane helix</keyword>
<keyword evidence="6 8" id="KW-0472">Membrane</keyword>
<evidence type="ECO:0000256" key="5">
    <source>
        <dbReference type="ARBA" id="ARBA00022989"/>
    </source>
</evidence>
<feature type="transmembrane region" description="Helical" evidence="8">
    <location>
        <begin position="232"/>
        <end position="253"/>
    </location>
</feature>
<dbReference type="InterPro" id="IPR050382">
    <property type="entry name" value="MFS_Na/Anion_cotransporter"/>
</dbReference>
<dbReference type="Proteomes" id="UP001596505">
    <property type="component" value="Unassembled WGS sequence"/>
</dbReference>
<dbReference type="Pfam" id="PF07690">
    <property type="entry name" value="MFS_1"/>
    <property type="match status" value="1"/>
</dbReference>
<evidence type="ECO:0000256" key="4">
    <source>
        <dbReference type="ARBA" id="ARBA00022692"/>
    </source>
</evidence>
<feature type="transmembrane region" description="Helical" evidence="8">
    <location>
        <begin position="51"/>
        <end position="71"/>
    </location>
</feature>
<feature type="transmembrane region" description="Helical" evidence="8">
    <location>
        <begin position="273"/>
        <end position="295"/>
    </location>
</feature>
<keyword evidence="3" id="KW-1003">Cell membrane</keyword>
<evidence type="ECO:0000313" key="11">
    <source>
        <dbReference type="Proteomes" id="UP001596505"/>
    </source>
</evidence>
<feature type="domain" description="Major facilitator superfamily (MFS) profile" evidence="9">
    <location>
        <begin position="13"/>
        <end position="420"/>
    </location>
</feature>
<evidence type="ECO:0000256" key="2">
    <source>
        <dbReference type="ARBA" id="ARBA00022448"/>
    </source>
</evidence>
<dbReference type="RefSeq" id="WP_380965718.1">
    <property type="nucleotide sequence ID" value="NZ_JBHTCO010000011.1"/>
</dbReference>
<evidence type="ECO:0000259" key="9">
    <source>
        <dbReference type="PROSITE" id="PS50850"/>
    </source>
</evidence>
<dbReference type="PANTHER" id="PTHR11662">
    <property type="entry name" value="SOLUTE CARRIER FAMILY 17"/>
    <property type="match status" value="1"/>
</dbReference>
<keyword evidence="11" id="KW-1185">Reference proteome</keyword>
<keyword evidence="4 8" id="KW-0812">Transmembrane</keyword>
<comment type="subcellular location">
    <subcellularLocation>
        <location evidence="1">Cell membrane</location>
        <topology evidence="1">Multi-pass membrane protein</topology>
    </subcellularLocation>
</comment>
<name>A0ABW2Q1B1_9BACL</name>
<dbReference type="PIRSF" id="PIRSF002808">
    <property type="entry name" value="Hexose_phosphate_transp"/>
    <property type="match status" value="1"/>
</dbReference>
<sequence length="446" mass="48652">MNKQHIGKKRWMIAVMLGIGVIIEYFDRTNISIAAKPLTEEFNLTPGEMGLLLSSFAWSYALLQIPVGVLLDKIGVKWMMRLGTVIWSLATLMTAVVSGYGLVLLSRVLLGAGEAPYLPAAAKATGHWFPRKERGLAISMFDSESKLSNAIGTPIVALAVSAWGWRGGFFMTATLSILFAIVFWIWYRDPHEDKRLSKEEYDYIVEGGAQSTESAPGGTMKNIKYLLTKRKVWGIFIGFAAYGYSWFLFLTWLPGYLQTEMHMSVIQSGWYAAIPWIIGTLSEIIIGGWLIDHLTKKGYNPTRLRKTFLVIGMLLGLAVIGAVFTDSAKVAVFWISLALGGLVITSSIAFSIPTFIAPKGTVGTLTGLISFGNNAMGIAAPIVTGFIVGATGSFSSAFIVAGIFLIIGILSYVFLLTDLNPIESLDERESGNEQSGDDKNNIKISL</sequence>
<feature type="transmembrane region" description="Helical" evidence="8">
    <location>
        <begin position="307"/>
        <end position="325"/>
    </location>
</feature>
<feature type="region of interest" description="Disordered" evidence="7">
    <location>
        <begin position="426"/>
        <end position="446"/>
    </location>
</feature>
<evidence type="ECO:0000256" key="1">
    <source>
        <dbReference type="ARBA" id="ARBA00004651"/>
    </source>
</evidence>
<reference evidence="11" key="1">
    <citation type="journal article" date="2019" name="Int. J. Syst. Evol. Microbiol.">
        <title>The Global Catalogue of Microorganisms (GCM) 10K type strain sequencing project: providing services to taxonomists for standard genome sequencing and annotation.</title>
        <authorList>
            <consortium name="The Broad Institute Genomics Platform"/>
            <consortium name="The Broad Institute Genome Sequencing Center for Infectious Disease"/>
            <person name="Wu L."/>
            <person name="Ma J."/>
        </authorList>
    </citation>
    <scope>NUCLEOTIDE SEQUENCE [LARGE SCALE GENOMIC DNA]</scope>
    <source>
        <strain evidence="11">CGMCC 1.16305</strain>
    </source>
</reference>
<evidence type="ECO:0000313" key="10">
    <source>
        <dbReference type="EMBL" id="MFC7393256.1"/>
    </source>
</evidence>
<dbReference type="Gene3D" id="1.20.1250.20">
    <property type="entry name" value="MFS general substrate transporter like domains"/>
    <property type="match status" value="2"/>
</dbReference>
<accession>A0ABW2Q1B1</accession>
<gene>
    <name evidence="10" type="ORF">ACFQRG_09795</name>
</gene>
<feature type="transmembrane region" description="Helical" evidence="8">
    <location>
        <begin position="368"/>
        <end position="388"/>
    </location>
</feature>
<feature type="transmembrane region" description="Helical" evidence="8">
    <location>
        <begin position="83"/>
        <end position="103"/>
    </location>
</feature>
<evidence type="ECO:0000256" key="6">
    <source>
        <dbReference type="ARBA" id="ARBA00023136"/>
    </source>
</evidence>
<dbReference type="SUPFAM" id="SSF103473">
    <property type="entry name" value="MFS general substrate transporter"/>
    <property type="match status" value="1"/>
</dbReference>
<feature type="transmembrane region" description="Helical" evidence="8">
    <location>
        <begin position="331"/>
        <end position="356"/>
    </location>
</feature>
<dbReference type="PROSITE" id="PS50850">
    <property type="entry name" value="MFS"/>
    <property type="match status" value="1"/>
</dbReference>
<protein>
    <submittedName>
        <fullName evidence="10">MFS transporter</fullName>
    </submittedName>
</protein>
<dbReference type="InterPro" id="IPR020846">
    <property type="entry name" value="MFS_dom"/>
</dbReference>
<evidence type="ECO:0000256" key="3">
    <source>
        <dbReference type="ARBA" id="ARBA00022475"/>
    </source>
</evidence>
<evidence type="ECO:0000256" key="8">
    <source>
        <dbReference type="SAM" id="Phobius"/>
    </source>
</evidence>
<dbReference type="PANTHER" id="PTHR11662:SF399">
    <property type="entry name" value="FI19708P1-RELATED"/>
    <property type="match status" value="1"/>
</dbReference>
<dbReference type="InterPro" id="IPR036259">
    <property type="entry name" value="MFS_trans_sf"/>
</dbReference>
<feature type="transmembrane region" description="Helical" evidence="8">
    <location>
        <begin position="12"/>
        <end position="31"/>
    </location>
</feature>
<dbReference type="InterPro" id="IPR011701">
    <property type="entry name" value="MFS"/>
</dbReference>
<feature type="transmembrane region" description="Helical" evidence="8">
    <location>
        <begin position="394"/>
        <end position="415"/>
    </location>
</feature>
<proteinExistence type="predicted"/>
<dbReference type="InterPro" id="IPR000849">
    <property type="entry name" value="Sugar_P_transporter"/>
</dbReference>
<comment type="caution">
    <text evidence="10">The sequence shown here is derived from an EMBL/GenBank/DDBJ whole genome shotgun (WGS) entry which is preliminary data.</text>
</comment>
<evidence type="ECO:0000256" key="7">
    <source>
        <dbReference type="SAM" id="MobiDB-lite"/>
    </source>
</evidence>
<dbReference type="CDD" id="cd17319">
    <property type="entry name" value="MFS_ExuT_GudP_like"/>
    <property type="match status" value="1"/>
</dbReference>
<organism evidence="10 11">
    <name type="scientific">Scopulibacillus cellulosilyticus</name>
    <dbReference type="NCBI Taxonomy" id="2665665"/>
    <lineage>
        <taxon>Bacteria</taxon>
        <taxon>Bacillati</taxon>
        <taxon>Bacillota</taxon>
        <taxon>Bacilli</taxon>
        <taxon>Bacillales</taxon>
        <taxon>Sporolactobacillaceae</taxon>
        <taxon>Scopulibacillus</taxon>
    </lineage>
</organism>